<sequence length="141" mass="15839">MSKVCQQIFTKLSIMSENNNNTTTDNNNVFYPPPLDISGDLHFDFIDIPSSCIAAPSVISSEPSTVCSNKASHTIQNKNSCSSCKKLVQLYLVNTLQHKRKRQPQQHHIQLQVSHQCSNSSKVISKSYSSSPKQKVYRQLI</sequence>
<evidence type="ECO:0000313" key="2">
    <source>
        <dbReference type="Proteomes" id="UP000007797"/>
    </source>
</evidence>
<protein>
    <submittedName>
        <fullName evidence="1">Uncharacterized protein</fullName>
    </submittedName>
</protein>
<evidence type="ECO:0000313" key="1">
    <source>
        <dbReference type="EMBL" id="EGG19862.1"/>
    </source>
</evidence>
<dbReference type="GeneID" id="14872420"/>
<gene>
    <name evidence="1" type="ORF">DFA_06965</name>
</gene>
<name>F4PX59_CACFS</name>
<reference evidence="2" key="1">
    <citation type="journal article" date="2011" name="Genome Res.">
        <title>Phylogeny-wide analysis of social amoeba genomes highlights ancient origins for complex intercellular communication.</title>
        <authorList>
            <person name="Heidel A.J."/>
            <person name="Lawal H.M."/>
            <person name="Felder M."/>
            <person name="Schilde C."/>
            <person name="Helps N.R."/>
            <person name="Tunggal B."/>
            <person name="Rivero F."/>
            <person name="John U."/>
            <person name="Schleicher M."/>
            <person name="Eichinger L."/>
            <person name="Platzer M."/>
            <person name="Noegel A.A."/>
            <person name="Schaap P."/>
            <person name="Gloeckner G."/>
        </authorList>
    </citation>
    <scope>NUCLEOTIDE SEQUENCE [LARGE SCALE GENOMIC DNA]</scope>
    <source>
        <strain evidence="2">SH3</strain>
    </source>
</reference>
<accession>F4PX59</accession>
<organism evidence="1 2">
    <name type="scientific">Cavenderia fasciculata</name>
    <name type="common">Slime mold</name>
    <name type="synonym">Dictyostelium fasciculatum</name>
    <dbReference type="NCBI Taxonomy" id="261658"/>
    <lineage>
        <taxon>Eukaryota</taxon>
        <taxon>Amoebozoa</taxon>
        <taxon>Evosea</taxon>
        <taxon>Eumycetozoa</taxon>
        <taxon>Dictyostelia</taxon>
        <taxon>Acytosteliales</taxon>
        <taxon>Cavenderiaceae</taxon>
        <taxon>Cavenderia</taxon>
    </lineage>
</organism>
<dbReference type="OrthoDB" id="10629080at2759"/>
<dbReference type="AlphaFoldDB" id="F4PX59"/>
<dbReference type="KEGG" id="dfa:DFA_06965"/>
<proteinExistence type="predicted"/>
<dbReference type="RefSeq" id="XP_004358208.1">
    <property type="nucleotide sequence ID" value="XM_004358151.1"/>
</dbReference>
<dbReference type="Proteomes" id="UP000007797">
    <property type="component" value="Unassembled WGS sequence"/>
</dbReference>
<dbReference type="EMBL" id="GL883013">
    <property type="protein sequence ID" value="EGG19862.1"/>
    <property type="molecule type" value="Genomic_DNA"/>
</dbReference>
<keyword evidence="2" id="KW-1185">Reference proteome</keyword>